<proteinExistence type="predicted"/>
<dbReference type="Pfam" id="PF22886">
    <property type="entry name" value="DUF7021"/>
    <property type="match status" value="1"/>
</dbReference>
<name>A0A414UY20_MEDGN</name>
<protein>
    <submittedName>
        <fullName evidence="3">DUF2262 domain-containing protein</fullName>
    </submittedName>
</protein>
<organism evidence="3 4">
    <name type="scientific">Mediterraneibacter gnavus</name>
    <name type="common">Ruminococcus gnavus</name>
    <dbReference type="NCBI Taxonomy" id="33038"/>
    <lineage>
        <taxon>Bacteria</taxon>
        <taxon>Bacillati</taxon>
        <taxon>Bacillota</taxon>
        <taxon>Clostridia</taxon>
        <taxon>Lachnospirales</taxon>
        <taxon>Lachnospiraceae</taxon>
        <taxon>Mediterraneibacter</taxon>
    </lineage>
</organism>
<accession>A0A414UY20</accession>
<evidence type="ECO:0000313" key="4">
    <source>
        <dbReference type="Proteomes" id="UP000283981"/>
    </source>
</evidence>
<gene>
    <name evidence="3" type="ORF">DW243_05415</name>
</gene>
<dbReference type="Pfam" id="PF10020">
    <property type="entry name" value="DUF2262"/>
    <property type="match status" value="1"/>
</dbReference>
<reference evidence="3 4" key="1">
    <citation type="submission" date="2018-08" db="EMBL/GenBank/DDBJ databases">
        <title>A genome reference for cultivated species of the human gut microbiota.</title>
        <authorList>
            <person name="Zou Y."/>
            <person name="Xue W."/>
            <person name="Luo G."/>
        </authorList>
    </citation>
    <scope>NUCLEOTIDE SEQUENCE [LARGE SCALE GENOMIC DNA]</scope>
    <source>
        <strain evidence="3 4">AM21-18</strain>
    </source>
</reference>
<dbReference type="Proteomes" id="UP000283981">
    <property type="component" value="Unassembled WGS sequence"/>
</dbReference>
<dbReference type="AlphaFoldDB" id="A0A414UY20"/>
<evidence type="ECO:0000313" key="3">
    <source>
        <dbReference type="EMBL" id="RHG86272.1"/>
    </source>
</evidence>
<evidence type="ECO:0000259" key="1">
    <source>
        <dbReference type="Pfam" id="PF10020"/>
    </source>
</evidence>
<dbReference type="InterPro" id="IPR019260">
    <property type="entry name" value="DUF2262"/>
</dbReference>
<evidence type="ECO:0000259" key="2">
    <source>
        <dbReference type="Pfam" id="PF22886"/>
    </source>
</evidence>
<feature type="domain" description="DUF2262" evidence="1">
    <location>
        <begin position="166"/>
        <end position="305"/>
    </location>
</feature>
<sequence length="307" mass="35670">MKKTTNLKFCMSKQEKLDYVYYEKKKENIMSVQTDFEKEFETEEYEMLILVQASCGGAVCIKDMLKPSVDFLASIDLRNGQFFHEKGRVEWLIKKDNKRKGWGYDFEQFGIYRVVVRKCIPQKLQPYQLHYMNNRYMLIRVLEENASNEKLEALKEHYSKPISTENELGTFVLDREFSWFEGSINWNGVEANVYLETDEEDGDTAEQAMAVLKSVIENIVDNDNKYREFAAQELTGLANEWLSESDESDVEEITQETFAKRMEISEVTVSPDGSLSLIYHDDDMFWGHIIEIVVEPNGEIISANIAG</sequence>
<dbReference type="InterPro" id="IPR054286">
    <property type="entry name" value="DUF7021"/>
</dbReference>
<dbReference type="EMBL" id="QRIS01000007">
    <property type="protein sequence ID" value="RHG86272.1"/>
    <property type="molecule type" value="Genomic_DNA"/>
</dbReference>
<comment type="caution">
    <text evidence="3">The sequence shown here is derived from an EMBL/GenBank/DDBJ whole genome shotgun (WGS) entry which is preliminary data.</text>
</comment>
<feature type="domain" description="DUF7021" evidence="2">
    <location>
        <begin position="33"/>
        <end position="158"/>
    </location>
</feature>